<feature type="transmembrane region" description="Helical" evidence="1">
    <location>
        <begin position="526"/>
        <end position="542"/>
    </location>
</feature>
<sequence length="645" mass="75110">MAGDCCTASNLPLWPLYYQRHDEGGSEEPAKGLKRGWYPFIVNYCRYTAASTLSAWCISIFVILLRLVSVPGGWAVDVIWPFFRISKTSSDDAVAAGKGEGWVFTMRLLPLTYIYISQRRMLIAIAPCVIFYKSYDQSGGEGGRTVLHVFPLLSYVSTEKQGERRFFLSVLYIFYYRTIHTPNMHNANSFRVYRAIVLFPIFWHFSEDSSSATTICGVVWLVRMDSHSVFTIFPIFWFVKGNNTTTIFFLLFYLTTRRGKLEKLVLFPFVIFSNKDNHTTLSVMLLYWLRVSTNNGHRRVFTTLVPFFFFYRNPEIDKTGFGLFYIVWFTKNPASSSVTMSVLPFFYYRSPQWKPVIGFLLFWMAKHSSGMWWATVFPIFFIKRDGDSTLCWLFPIFFYSASRNKRTIGVLFLFWVISNETKTLSMLLPFGFIYRTKTETRALILQFWYARDTAGGGWSVAVLPFFTFARSAKGATTVSLFLLLWVRSEDDFFLFAFFPFVWVAGSSSTGRWAVGVLPLFTFTRSSSGAKTFSFFLIFWFSIDNDFFLFTLFPFVWVVSSGTAFSFFLVPLFWLYRSKRSSDLFLLLLPFFLFSKGASSLHLSVFPLFHVSQTSNNAFYSLLYLFWWWRYNSKWSVCCIDAFWLN</sequence>
<feature type="transmembrane region" description="Helical" evidence="1">
    <location>
        <begin position="455"/>
        <end position="472"/>
    </location>
</feature>
<feature type="transmembrane region" description="Helical" evidence="1">
    <location>
        <begin position="44"/>
        <end position="68"/>
    </location>
</feature>
<feature type="transmembrane region" description="Helical" evidence="1">
    <location>
        <begin position="408"/>
        <end position="434"/>
    </location>
</feature>
<dbReference type="RefSeq" id="XP_004338598.1">
    <property type="nucleotide sequence ID" value="XM_004338550.1"/>
</dbReference>
<dbReference type="Proteomes" id="UP000011083">
    <property type="component" value="Unassembled WGS sequence"/>
</dbReference>
<dbReference type="KEGG" id="acan:ACA1_087680"/>
<dbReference type="GeneID" id="14917373"/>
<reference evidence="2 3" key="1">
    <citation type="journal article" date="2013" name="Genome Biol.">
        <title>Genome of Acanthamoeba castellanii highlights extensive lateral gene transfer and early evolution of tyrosine kinase signaling.</title>
        <authorList>
            <person name="Clarke M."/>
            <person name="Lohan A.J."/>
            <person name="Liu B."/>
            <person name="Lagkouvardos I."/>
            <person name="Roy S."/>
            <person name="Zafar N."/>
            <person name="Bertelli C."/>
            <person name="Schilde C."/>
            <person name="Kianianmomeni A."/>
            <person name="Burglin T.R."/>
            <person name="Frech C."/>
            <person name="Turcotte B."/>
            <person name="Kopec K.O."/>
            <person name="Synnott J.M."/>
            <person name="Choo C."/>
            <person name="Paponov I."/>
            <person name="Finkler A."/>
            <person name="Soon Heng Tan C."/>
            <person name="Hutchins A.P."/>
            <person name="Weinmeier T."/>
            <person name="Rattei T."/>
            <person name="Chu J.S."/>
            <person name="Gimenez G."/>
            <person name="Irimia M."/>
            <person name="Rigden D.J."/>
            <person name="Fitzpatrick D.A."/>
            <person name="Lorenzo-Morales J."/>
            <person name="Bateman A."/>
            <person name="Chiu C.H."/>
            <person name="Tang P."/>
            <person name="Hegemann P."/>
            <person name="Fromm H."/>
            <person name="Raoult D."/>
            <person name="Greub G."/>
            <person name="Miranda-Saavedra D."/>
            <person name="Chen N."/>
            <person name="Nash P."/>
            <person name="Ginger M.L."/>
            <person name="Horn M."/>
            <person name="Schaap P."/>
            <person name="Caler L."/>
            <person name="Loftus B."/>
        </authorList>
    </citation>
    <scope>NUCLEOTIDE SEQUENCE [LARGE SCALE GENOMIC DNA]</scope>
    <source>
        <strain evidence="2 3">Neff</strain>
    </source>
</reference>
<dbReference type="OMA" id="HERYLYL"/>
<keyword evidence="1" id="KW-0812">Transmembrane</keyword>
<evidence type="ECO:0000313" key="2">
    <source>
        <dbReference type="EMBL" id="ELR16585.1"/>
    </source>
</evidence>
<keyword evidence="3" id="KW-1185">Reference proteome</keyword>
<gene>
    <name evidence="2" type="ORF">ACA1_087680</name>
</gene>
<proteinExistence type="predicted"/>
<feature type="transmembrane region" description="Helical" evidence="1">
    <location>
        <begin position="554"/>
        <end position="575"/>
    </location>
</feature>
<organism evidence="2 3">
    <name type="scientific">Acanthamoeba castellanii (strain ATCC 30010 / Neff)</name>
    <dbReference type="NCBI Taxonomy" id="1257118"/>
    <lineage>
        <taxon>Eukaryota</taxon>
        <taxon>Amoebozoa</taxon>
        <taxon>Discosea</taxon>
        <taxon>Longamoebia</taxon>
        <taxon>Centramoebida</taxon>
        <taxon>Acanthamoebidae</taxon>
        <taxon>Acanthamoeba</taxon>
    </lineage>
</organism>
<feature type="transmembrane region" description="Helical" evidence="1">
    <location>
        <begin position="356"/>
        <end position="382"/>
    </location>
</feature>
<feature type="transmembrane region" description="Helical" evidence="1">
    <location>
        <begin position="229"/>
        <end position="254"/>
    </location>
</feature>
<keyword evidence="1" id="KW-1133">Transmembrane helix</keyword>
<evidence type="ECO:0000256" key="1">
    <source>
        <dbReference type="SAM" id="Phobius"/>
    </source>
</evidence>
<dbReference type="AlphaFoldDB" id="L8GUD4"/>
<keyword evidence="1" id="KW-0472">Membrane</keyword>
<accession>L8GUD4</accession>
<feature type="transmembrane region" description="Helical" evidence="1">
    <location>
        <begin position="584"/>
        <end position="608"/>
    </location>
</feature>
<dbReference type="EMBL" id="KB007985">
    <property type="protein sequence ID" value="ELR16585.1"/>
    <property type="molecule type" value="Genomic_DNA"/>
</dbReference>
<name>L8GUD4_ACACF</name>
<feature type="transmembrane region" description="Helical" evidence="1">
    <location>
        <begin position="492"/>
        <end position="514"/>
    </location>
</feature>
<dbReference type="VEuPathDB" id="AmoebaDB:ACA1_087680"/>
<protein>
    <submittedName>
        <fullName evidence="2">Uncharacterized protein</fullName>
    </submittedName>
</protein>
<evidence type="ECO:0000313" key="3">
    <source>
        <dbReference type="Proteomes" id="UP000011083"/>
    </source>
</evidence>